<accession>A0A8T4L930</accession>
<gene>
    <name evidence="1" type="ORF">J4203_04895</name>
</gene>
<dbReference type="Proteomes" id="UP000678237">
    <property type="component" value="Unassembled WGS sequence"/>
</dbReference>
<reference evidence="1" key="1">
    <citation type="submission" date="2021-03" db="EMBL/GenBank/DDBJ databases">
        <authorList>
            <person name="Jaffe A."/>
        </authorList>
    </citation>
    <scope>NUCLEOTIDE SEQUENCE</scope>
    <source>
        <strain evidence="1">RIFCSPLOWO2_01_FULL_58_19</strain>
    </source>
</reference>
<dbReference type="EMBL" id="JAGVWE010000004">
    <property type="protein sequence ID" value="MBS3063187.1"/>
    <property type="molecule type" value="Genomic_DNA"/>
</dbReference>
<dbReference type="Pfam" id="PF09969">
    <property type="entry name" value="DUF2203"/>
    <property type="match status" value="1"/>
</dbReference>
<reference evidence="1" key="2">
    <citation type="submission" date="2021-05" db="EMBL/GenBank/DDBJ databases">
        <title>Protein family content uncovers lineage relationships and bacterial pathway maintenance mechanisms in DPANN archaea.</title>
        <authorList>
            <person name="Castelle C.J."/>
            <person name="Meheust R."/>
            <person name="Jaffe A.L."/>
            <person name="Seitz K."/>
            <person name="Gong X."/>
            <person name="Baker B.J."/>
            <person name="Banfield J.F."/>
        </authorList>
    </citation>
    <scope>NUCLEOTIDE SEQUENCE</scope>
    <source>
        <strain evidence="1">RIFCSPLOWO2_01_FULL_58_19</strain>
    </source>
</reference>
<dbReference type="PIRSF" id="PIRSF016498">
    <property type="entry name" value="UCP016498"/>
    <property type="match status" value="1"/>
</dbReference>
<protein>
    <submittedName>
        <fullName evidence="1">DUF2203 domain-containing protein</fullName>
    </submittedName>
</protein>
<comment type="caution">
    <text evidence="1">The sequence shown here is derived from an EMBL/GenBank/DDBJ whole genome shotgun (WGS) entry which is preliminary data.</text>
</comment>
<evidence type="ECO:0000313" key="2">
    <source>
        <dbReference type="Proteomes" id="UP000678237"/>
    </source>
</evidence>
<organism evidence="1 2">
    <name type="scientific">Candidatus Iainarchaeum sp</name>
    <dbReference type="NCBI Taxonomy" id="3101447"/>
    <lineage>
        <taxon>Archaea</taxon>
        <taxon>Candidatus Iainarchaeota</taxon>
        <taxon>Candidatus Iainarchaeia</taxon>
        <taxon>Candidatus Iainarchaeales</taxon>
        <taxon>Candidatus Iainarchaeaceae</taxon>
        <taxon>Candidatus Iainarchaeum</taxon>
    </lineage>
</organism>
<name>A0A8T4L930_9ARCH</name>
<proteinExistence type="predicted"/>
<evidence type="ECO:0000313" key="1">
    <source>
        <dbReference type="EMBL" id="MBS3063187.1"/>
    </source>
</evidence>
<dbReference type="InterPro" id="IPR018699">
    <property type="entry name" value="DUF2203"/>
</dbReference>
<dbReference type="AlphaFoldDB" id="A0A8T4L930"/>
<sequence>MSKIYFTVEEANELLAEIRPKLERVMKLNEDINAISQMNLEPLEESLENELLMINANKEFHLQSVEFFSLMEELVKMGCIVKDLEKGLVDFYHRLDDEDVYLCWKLDEKEITAWHRLDTGYEDRKPIAILQRGYEEKLRRLR</sequence>